<keyword evidence="3" id="KW-0808">Transferase</keyword>
<gene>
    <name evidence="3" type="ORF">ALMOND_2B022545</name>
    <name evidence="2" type="ORF">L3X38_004251</name>
</gene>
<reference evidence="3" key="1">
    <citation type="submission" date="2019-07" db="EMBL/GenBank/DDBJ databases">
        <authorList>
            <person name="Alioto T."/>
            <person name="Alioto T."/>
            <person name="Gomez Garrido J."/>
        </authorList>
    </citation>
    <scope>NUCLEOTIDE SEQUENCE</scope>
</reference>
<evidence type="ECO:0000313" key="5">
    <source>
        <dbReference type="Proteomes" id="UP001054821"/>
    </source>
</evidence>
<dbReference type="EMBL" id="JAJFAZ020000001">
    <property type="protein sequence ID" value="KAI5351360.1"/>
    <property type="molecule type" value="Genomic_DNA"/>
</dbReference>
<feature type="domain" description="Aminotransferase-like plant mobile" evidence="1">
    <location>
        <begin position="33"/>
        <end position="138"/>
    </location>
</feature>
<dbReference type="PANTHER" id="PTHR46033">
    <property type="entry name" value="PROTEIN MAIN-LIKE 2"/>
    <property type="match status" value="1"/>
</dbReference>
<dbReference type="InParanoid" id="A0A5E4GCE9"/>
<dbReference type="Proteomes" id="UP000327085">
    <property type="component" value="Chromosome 1"/>
</dbReference>
<reference evidence="4" key="2">
    <citation type="journal article" date="2020" name="Plant J.">
        <title>Transposons played a major role in the diversification between the closely related almond and peach genomes: results from the almond genome sequence.</title>
        <authorList>
            <person name="Alioto T."/>
            <person name="Alexiou K.G."/>
            <person name="Bardil A."/>
            <person name="Barteri F."/>
            <person name="Castanera R."/>
            <person name="Cruz F."/>
            <person name="Dhingra A."/>
            <person name="Duval H."/>
            <person name="Fernandez I Marti A."/>
            <person name="Frias L."/>
            <person name="Galan B."/>
            <person name="Garcia J.L."/>
            <person name="Howad W."/>
            <person name="Gomez-Garrido J."/>
            <person name="Gut M."/>
            <person name="Julca I."/>
            <person name="Morata J."/>
            <person name="Puigdomenech P."/>
            <person name="Ribeca P."/>
            <person name="Rubio Cabetas M.J."/>
            <person name="Vlasova A."/>
            <person name="Wirthensohn M."/>
            <person name="Garcia-Mas J."/>
            <person name="Gabaldon T."/>
            <person name="Casacuberta J.M."/>
            <person name="Arus P."/>
        </authorList>
    </citation>
    <scope>NUCLEOTIDE SEQUENCE [LARGE SCALE GENOMIC DNA]</scope>
    <source>
        <strain evidence="4">cv. Texas</strain>
    </source>
</reference>
<dbReference type="AlphaFoldDB" id="A0A5E4GCE9"/>
<dbReference type="PANTHER" id="PTHR46033:SF65">
    <property type="entry name" value="AMINOTRANSFERASE-LIKE PLANT MOBILE DOMAIN-CONTAINING PROTEIN"/>
    <property type="match status" value="1"/>
</dbReference>
<name>A0A5E4GCE9_PRUDU</name>
<evidence type="ECO:0000313" key="4">
    <source>
        <dbReference type="Proteomes" id="UP000327085"/>
    </source>
</evidence>
<evidence type="ECO:0000313" key="2">
    <source>
        <dbReference type="EMBL" id="KAI5351360.1"/>
    </source>
</evidence>
<dbReference type="GO" id="GO:0010073">
    <property type="term" value="P:meristem maintenance"/>
    <property type="evidence" value="ECO:0007669"/>
    <property type="project" value="InterPro"/>
</dbReference>
<accession>A0A5E4GCE9</accession>
<dbReference type="EMBL" id="CABIKO010000536">
    <property type="protein sequence ID" value="VVA37437.1"/>
    <property type="molecule type" value="Genomic_DNA"/>
</dbReference>
<dbReference type="GO" id="GO:0008483">
    <property type="term" value="F:transaminase activity"/>
    <property type="evidence" value="ECO:0007669"/>
    <property type="project" value="UniProtKB-KW"/>
</dbReference>
<evidence type="ECO:0000259" key="1">
    <source>
        <dbReference type="Pfam" id="PF10536"/>
    </source>
</evidence>
<protein>
    <submittedName>
        <fullName evidence="3">PREDICTED: aminotransferase</fullName>
    </submittedName>
</protein>
<dbReference type="InterPro" id="IPR044824">
    <property type="entry name" value="MAIN-like"/>
</dbReference>
<dbReference type="InterPro" id="IPR019557">
    <property type="entry name" value="AminoTfrase-like_pln_mobile"/>
</dbReference>
<keyword evidence="5" id="KW-1185">Reference proteome</keyword>
<evidence type="ECO:0000313" key="3">
    <source>
        <dbReference type="EMBL" id="VVA37437.1"/>
    </source>
</evidence>
<dbReference type="Gramene" id="VVA37437">
    <property type="protein sequence ID" value="VVA37437"/>
    <property type="gene ID" value="Prudul26B022545"/>
</dbReference>
<proteinExistence type="predicted"/>
<keyword evidence="3" id="KW-0032">Aminotransferase</keyword>
<reference evidence="2 5" key="3">
    <citation type="journal article" date="2022" name="G3 (Bethesda)">
        <title>Whole-genome sequence and methylome profiling of the almond [Prunus dulcis (Mill.) D.A. Webb] cultivar 'Nonpareil'.</title>
        <authorList>
            <person name="D'Amico-Willman K.M."/>
            <person name="Ouma W.Z."/>
            <person name="Meulia T."/>
            <person name="Sideli G.M."/>
            <person name="Gradziel T.M."/>
            <person name="Fresnedo-Ramirez J."/>
        </authorList>
    </citation>
    <scope>NUCLEOTIDE SEQUENCE [LARGE SCALE GENOMIC DNA]</scope>
    <source>
        <strain evidence="2">Clone GOH B32 T37-40</strain>
    </source>
</reference>
<sequence length="181" mass="20257">MAGFLPCGGEVSALSPSKYKVDFGFTKKNKSYKVFVEANAQEIGPLTHKEYTAFLLIWLFKYVLCMVSAQVTSEVQPLAEALAKGNQLALGPMVLAYLYRGLYNMVSLNPMKCNTTGPIWLFQLWLQVYFPEVWPAHDLFAPNSLIGVNVLSLPLSGLKVEDSLEFYTTVKAAPQMNFRFL</sequence>
<organism evidence="3 4">
    <name type="scientific">Prunus dulcis</name>
    <name type="common">Almond</name>
    <name type="synonym">Amygdalus dulcis</name>
    <dbReference type="NCBI Taxonomy" id="3755"/>
    <lineage>
        <taxon>Eukaryota</taxon>
        <taxon>Viridiplantae</taxon>
        <taxon>Streptophyta</taxon>
        <taxon>Embryophyta</taxon>
        <taxon>Tracheophyta</taxon>
        <taxon>Spermatophyta</taxon>
        <taxon>Magnoliopsida</taxon>
        <taxon>eudicotyledons</taxon>
        <taxon>Gunneridae</taxon>
        <taxon>Pentapetalae</taxon>
        <taxon>rosids</taxon>
        <taxon>fabids</taxon>
        <taxon>Rosales</taxon>
        <taxon>Rosaceae</taxon>
        <taxon>Amygdaloideae</taxon>
        <taxon>Amygdaleae</taxon>
        <taxon>Prunus</taxon>
    </lineage>
</organism>
<dbReference type="Pfam" id="PF10536">
    <property type="entry name" value="PMD"/>
    <property type="match status" value="1"/>
</dbReference>
<dbReference type="Proteomes" id="UP001054821">
    <property type="component" value="Chromosome 1"/>
</dbReference>